<dbReference type="EMBL" id="FMWO01000048">
    <property type="protein sequence ID" value="SCZ85758.1"/>
    <property type="molecule type" value="Genomic_DNA"/>
</dbReference>
<name>A0A1G5SF69_9PROT</name>
<dbReference type="STRING" id="51642.NSMM_400236"/>
<dbReference type="AlphaFoldDB" id="A0A1G5SF69"/>
<reference evidence="1 2" key="1">
    <citation type="submission" date="2016-10" db="EMBL/GenBank/DDBJ databases">
        <authorList>
            <person name="de Groot N.N."/>
        </authorList>
    </citation>
    <scope>NUCLEOTIDE SEQUENCE [LARGE SCALE GENOMIC DNA]</scope>
    <source>
        <strain evidence="1">1</strain>
    </source>
</reference>
<dbReference type="Proteomes" id="UP000198729">
    <property type="component" value="Unassembled WGS sequence"/>
</dbReference>
<gene>
    <name evidence="1" type="ORF">NSMM_400236</name>
</gene>
<sequence>MLTKSSFLMTVIQTPYLLITMDSTQRNALQNSHLATVSRGASSAKARSGYSLRVWDSERHNPFASLSFEVLKQFFPSDLRADTFQRYFPLSSHAISGDIQ</sequence>
<keyword evidence="2" id="KW-1185">Reference proteome</keyword>
<proteinExistence type="predicted"/>
<organism evidence="1 2">
    <name type="scientific">Nitrosomonas mobilis</name>
    <dbReference type="NCBI Taxonomy" id="51642"/>
    <lineage>
        <taxon>Bacteria</taxon>
        <taxon>Pseudomonadati</taxon>
        <taxon>Pseudomonadota</taxon>
        <taxon>Betaproteobacteria</taxon>
        <taxon>Nitrosomonadales</taxon>
        <taxon>Nitrosomonadaceae</taxon>
        <taxon>Nitrosomonas</taxon>
    </lineage>
</organism>
<accession>A0A1G5SF69</accession>
<protein>
    <submittedName>
        <fullName evidence="1">Uncharacterized protein</fullName>
    </submittedName>
</protein>
<evidence type="ECO:0000313" key="2">
    <source>
        <dbReference type="Proteomes" id="UP000198729"/>
    </source>
</evidence>
<evidence type="ECO:0000313" key="1">
    <source>
        <dbReference type="EMBL" id="SCZ85758.1"/>
    </source>
</evidence>